<keyword evidence="2" id="KW-1185">Reference proteome</keyword>
<evidence type="ECO:0000313" key="1">
    <source>
        <dbReference type="EnsemblPlants" id="AET1Gv20920900.1"/>
    </source>
</evidence>
<dbReference type="Proteomes" id="UP000015105">
    <property type="component" value="Chromosome 1D"/>
</dbReference>
<sequence length="130" mass="14476">RPRSPPPHHSLELDLGCANMGNVLQHPRMCREARVVDATVAGAKMRKRKERPAAAKDVVEEKEVECRVENDGVRLKVLMTRREAAEFMARLEEQAAAESKSRTGEILAGGAMSPCEVAWRPRLATIPETY</sequence>
<accession>A0A452ZUF9</accession>
<dbReference type="Gramene" id="AET1Gv20920900.1">
    <property type="protein sequence ID" value="AET1Gv20920900.1"/>
    <property type="gene ID" value="AET1Gv20920900"/>
</dbReference>
<reference evidence="1" key="3">
    <citation type="journal article" date="2017" name="Nature">
        <title>Genome sequence of the progenitor of the wheat D genome Aegilops tauschii.</title>
        <authorList>
            <person name="Luo M.C."/>
            <person name="Gu Y.Q."/>
            <person name="Puiu D."/>
            <person name="Wang H."/>
            <person name="Twardziok S.O."/>
            <person name="Deal K.R."/>
            <person name="Huo N."/>
            <person name="Zhu T."/>
            <person name="Wang L."/>
            <person name="Wang Y."/>
            <person name="McGuire P.E."/>
            <person name="Liu S."/>
            <person name="Long H."/>
            <person name="Ramasamy R.K."/>
            <person name="Rodriguez J.C."/>
            <person name="Van S.L."/>
            <person name="Yuan L."/>
            <person name="Wang Z."/>
            <person name="Xia Z."/>
            <person name="Xiao L."/>
            <person name="Anderson O.D."/>
            <person name="Ouyang S."/>
            <person name="Liang Y."/>
            <person name="Zimin A.V."/>
            <person name="Pertea G."/>
            <person name="Qi P."/>
            <person name="Bennetzen J.L."/>
            <person name="Dai X."/>
            <person name="Dawson M.W."/>
            <person name="Muller H.G."/>
            <person name="Kugler K."/>
            <person name="Rivarola-Duarte L."/>
            <person name="Spannagl M."/>
            <person name="Mayer K.F.X."/>
            <person name="Lu F.H."/>
            <person name="Bevan M.W."/>
            <person name="Leroy P."/>
            <person name="Li P."/>
            <person name="You F.M."/>
            <person name="Sun Q."/>
            <person name="Liu Z."/>
            <person name="Lyons E."/>
            <person name="Wicker T."/>
            <person name="Salzberg S.L."/>
            <person name="Devos K.M."/>
            <person name="Dvorak J."/>
        </authorList>
    </citation>
    <scope>NUCLEOTIDE SEQUENCE [LARGE SCALE GENOMIC DNA]</scope>
    <source>
        <strain evidence="1">cv. AL8/78</strain>
    </source>
</reference>
<reference evidence="2" key="2">
    <citation type="journal article" date="2017" name="Nat. Plants">
        <title>The Aegilops tauschii genome reveals multiple impacts of transposons.</title>
        <authorList>
            <person name="Zhao G."/>
            <person name="Zou C."/>
            <person name="Li K."/>
            <person name="Wang K."/>
            <person name="Li T."/>
            <person name="Gao L."/>
            <person name="Zhang X."/>
            <person name="Wang H."/>
            <person name="Yang Z."/>
            <person name="Liu X."/>
            <person name="Jiang W."/>
            <person name="Mao L."/>
            <person name="Kong X."/>
            <person name="Jiao Y."/>
            <person name="Jia J."/>
        </authorList>
    </citation>
    <scope>NUCLEOTIDE SEQUENCE [LARGE SCALE GENOMIC DNA]</scope>
    <source>
        <strain evidence="2">cv. AL8/78</strain>
    </source>
</reference>
<protein>
    <submittedName>
        <fullName evidence="1">Uncharacterized protein</fullName>
    </submittedName>
</protein>
<reference evidence="1" key="5">
    <citation type="journal article" date="2021" name="G3 (Bethesda)">
        <title>Aegilops tauschii genome assembly Aet v5.0 features greater sequence contiguity and improved annotation.</title>
        <authorList>
            <person name="Wang L."/>
            <person name="Zhu T."/>
            <person name="Rodriguez J.C."/>
            <person name="Deal K.R."/>
            <person name="Dubcovsky J."/>
            <person name="McGuire P.E."/>
            <person name="Lux T."/>
            <person name="Spannagl M."/>
            <person name="Mayer K.F.X."/>
            <person name="Baldrich P."/>
            <person name="Meyers B.C."/>
            <person name="Huo N."/>
            <person name="Gu Y.Q."/>
            <person name="Zhou H."/>
            <person name="Devos K.M."/>
            <person name="Bennetzen J.L."/>
            <person name="Unver T."/>
            <person name="Budak H."/>
            <person name="Gulick P.J."/>
            <person name="Galiba G."/>
            <person name="Kalapos B."/>
            <person name="Nelson D.R."/>
            <person name="Li P."/>
            <person name="You F.M."/>
            <person name="Luo M.C."/>
            <person name="Dvorak J."/>
        </authorList>
    </citation>
    <scope>NUCLEOTIDE SEQUENCE [LARGE SCALE GENOMIC DNA]</scope>
    <source>
        <strain evidence="1">cv. AL8/78</strain>
    </source>
</reference>
<reference evidence="1" key="4">
    <citation type="submission" date="2019-03" db="UniProtKB">
        <authorList>
            <consortium name="EnsemblPlants"/>
        </authorList>
    </citation>
    <scope>IDENTIFICATION</scope>
</reference>
<dbReference type="AlphaFoldDB" id="A0A452ZUF9"/>
<name>A0A452ZUF9_AEGTS</name>
<proteinExistence type="predicted"/>
<reference evidence="2" key="1">
    <citation type="journal article" date="2014" name="Science">
        <title>Ancient hybridizations among the ancestral genomes of bread wheat.</title>
        <authorList>
            <consortium name="International Wheat Genome Sequencing Consortium,"/>
            <person name="Marcussen T."/>
            <person name="Sandve S.R."/>
            <person name="Heier L."/>
            <person name="Spannagl M."/>
            <person name="Pfeifer M."/>
            <person name="Jakobsen K.S."/>
            <person name="Wulff B.B."/>
            <person name="Steuernagel B."/>
            <person name="Mayer K.F."/>
            <person name="Olsen O.A."/>
        </authorList>
    </citation>
    <scope>NUCLEOTIDE SEQUENCE [LARGE SCALE GENOMIC DNA]</scope>
    <source>
        <strain evidence="2">cv. AL8/78</strain>
    </source>
</reference>
<dbReference type="EnsemblPlants" id="AET1Gv20920900.1">
    <property type="protein sequence ID" value="AET1Gv20920900.1"/>
    <property type="gene ID" value="AET1Gv20920900"/>
</dbReference>
<organism evidence="1 2">
    <name type="scientific">Aegilops tauschii subsp. strangulata</name>
    <name type="common">Goatgrass</name>
    <dbReference type="NCBI Taxonomy" id="200361"/>
    <lineage>
        <taxon>Eukaryota</taxon>
        <taxon>Viridiplantae</taxon>
        <taxon>Streptophyta</taxon>
        <taxon>Embryophyta</taxon>
        <taxon>Tracheophyta</taxon>
        <taxon>Spermatophyta</taxon>
        <taxon>Magnoliopsida</taxon>
        <taxon>Liliopsida</taxon>
        <taxon>Poales</taxon>
        <taxon>Poaceae</taxon>
        <taxon>BOP clade</taxon>
        <taxon>Pooideae</taxon>
        <taxon>Triticodae</taxon>
        <taxon>Triticeae</taxon>
        <taxon>Triticinae</taxon>
        <taxon>Aegilops</taxon>
    </lineage>
</organism>
<evidence type="ECO:0000313" key="2">
    <source>
        <dbReference type="Proteomes" id="UP000015105"/>
    </source>
</evidence>